<evidence type="ECO:0008006" key="4">
    <source>
        <dbReference type="Google" id="ProtNLM"/>
    </source>
</evidence>
<sequence length="497" mass="49515">MGGFLRRYVGGERQFDPIVTGAGLPSSVCPDEDPDSTGTPVGVTCRNIVQTSYVAPAPDRRLLVGPATTAVPTRTPDGDAVAFAGFSAVSACSPTETALVLTTGCGSTPNRSRGPQLSLDWSDTAALTVTLGEGRRDVRAFDTLAFRAATNYTSPLNPPGLEREVEVTLTDGSTPPRSRTVISSSYSPALEVPPGTTARKQVLSGVRIPLAAFVGVDLSDVRTVRLGFGTNSLTGSIQLADLAFQEPRFAPGDVPGGSTTGPTGPTGPTGSTGSTGPTGPTGPTGSTGSTGPTGPSGATGSTGASGPTGATGQPGATGETGATGQPGATGETGATGQPGATGATGATGQPGATGATGAAGAPGTAGASGPLAATPGCRDTAAPTTAISRVRLRAGGLRITGTAADTGCGARVVRVRVAIGLRLGSSCRFVRDDGTFGPRTGCTRRRYLQARGTTAWALTRAARLPRGRYLVTVRATDAAENVEAVPRAGRDRLVRRG</sequence>
<feature type="compositionally biased region" description="Low complexity" evidence="1">
    <location>
        <begin position="260"/>
        <end position="376"/>
    </location>
</feature>
<keyword evidence="3" id="KW-1185">Reference proteome</keyword>
<accession>A0A2T4UN48</accession>
<dbReference type="AlphaFoldDB" id="A0A2T4UN48"/>
<dbReference type="EMBL" id="PYYB01000001">
    <property type="protein sequence ID" value="PTL60657.1"/>
    <property type="molecule type" value="Genomic_DNA"/>
</dbReference>
<dbReference type="Proteomes" id="UP000240739">
    <property type="component" value="Unassembled WGS sequence"/>
</dbReference>
<evidence type="ECO:0000313" key="2">
    <source>
        <dbReference type="EMBL" id="PTL60657.1"/>
    </source>
</evidence>
<reference evidence="2 3" key="1">
    <citation type="submission" date="2018-03" db="EMBL/GenBank/DDBJ databases">
        <title>Aquarubrobacter algicola gen. nov., sp. nov., a novel actinobacterium isolated from shallow eutrophic lake during the end of cyanobacterial harmful algal blooms.</title>
        <authorList>
            <person name="Chun S.J."/>
        </authorList>
    </citation>
    <scope>NUCLEOTIDE SEQUENCE [LARGE SCALE GENOMIC DNA]</scope>
    <source>
        <strain evidence="2 3">Seoho-28</strain>
    </source>
</reference>
<dbReference type="PANTHER" id="PTHR24637">
    <property type="entry name" value="COLLAGEN"/>
    <property type="match status" value="1"/>
</dbReference>
<dbReference type="OrthoDB" id="6646510at2"/>
<evidence type="ECO:0000313" key="3">
    <source>
        <dbReference type="Proteomes" id="UP000240739"/>
    </source>
</evidence>
<dbReference type="InterPro" id="IPR008160">
    <property type="entry name" value="Collagen"/>
</dbReference>
<dbReference type="Pfam" id="PF01391">
    <property type="entry name" value="Collagen"/>
    <property type="match status" value="1"/>
</dbReference>
<protein>
    <recommendedName>
        <fullName evidence="4">Collagen-like protein</fullName>
    </recommendedName>
</protein>
<feature type="region of interest" description="Disordered" evidence="1">
    <location>
        <begin position="248"/>
        <end position="380"/>
    </location>
</feature>
<proteinExistence type="predicted"/>
<comment type="caution">
    <text evidence="2">The sequence shown here is derived from an EMBL/GenBank/DDBJ whole genome shotgun (WGS) entry which is preliminary data.</text>
</comment>
<dbReference type="PANTHER" id="PTHR24637:SF422">
    <property type="entry name" value="COLLAGEN IV NC1 DOMAIN-CONTAINING PROTEIN"/>
    <property type="match status" value="1"/>
</dbReference>
<evidence type="ECO:0000256" key="1">
    <source>
        <dbReference type="SAM" id="MobiDB-lite"/>
    </source>
</evidence>
<organism evidence="2 3">
    <name type="scientific">Paraconexibacter algicola</name>
    <dbReference type="NCBI Taxonomy" id="2133960"/>
    <lineage>
        <taxon>Bacteria</taxon>
        <taxon>Bacillati</taxon>
        <taxon>Actinomycetota</taxon>
        <taxon>Thermoleophilia</taxon>
        <taxon>Solirubrobacterales</taxon>
        <taxon>Paraconexibacteraceae</taxon>
        <taxon>Paraconexibacter</taxon>
    </lineage>
</organism>
<gene>
    <name evidence="2" type="ORF">C7Y72_00410</name>
</gene>
<name>A0A2T4UN48_9ACTN</name>